<protein>
    <submittedName>
        <fullName evidence="2">IS3 family transposase</fullName>
    </submittedName>
</protein>
<organism evidence="2 3">
    <name type="scientific">Corticimicrobacter populi</name>
    <dbReference type="NCBI Taxonomy" id="2175229"/>
    <lineage>
        <taxon>Bacteria</taxon>
        <taxon>Pseudomonadati</taxon>
        <taxon>Pseudomonadota</taxon>
        <taxon>Betaproteobacteria</taxon>
        <taxon>Burkholderiales</taxon>
        <taxon>Alcaligenaceae</taxon>
        <taxon>Corticimicrobacter</taxon>
    </lineage>
</organism>
<proteinExistence type="predicted"/>
<dbReference type="GO" id="GO:0006313">
    <property type="term" value="P:DNA transposition"/>
    <property type="evidence" value="ECO:0007669"/>
    <property type="project" value="InterPro"/>
</dbReference>
<feature type="domain" description="Integrase catalytic" evidence="1">
    <location>
        <begin position="158"/>
        <end position="322"/>
    </location>
</feature>
<dbReference type="Proteomes" id="UP000245212">
    <property type="component" value="Unassembled WGS sequence"/>
</dbReference>
<name>A0A2V1JW78_9BURK</name>
<gene>
    <name evidence="2" type="ORF">DD235_16665</name>
</gene>
<dbReference type="InterPro" id="IPR012337">
    <property type="entry name" value="RNaseH-like_sf"/>
</dbReference>
<dbReference type="PANTHER" id="PTHR47515:SF1">
    <property type="entry name" value="BLR2054 PROTEIN"/>
    <property type="match status" value="1"/>
</dbReference>
<reference evidence="3" key="1">
    <citation type="submission" date="2018-05" db="EMBL/GenBank/DDBJ databases">
        <authorList>
            <person name="Li Y."/>
        </authorList>
    </citation>
    <scope>NUCLEOTIDE SEQUENCE [LARGE SCALE GENOMIC DNA]</scope>
    <source>
        <strain evidence="3">3d-2-2</strain>
    </source>
</reference>
<dbReference type="Pfam" id="PF13683">
    <property type="entry name" value="rve_3"/>
    <property type="match status" value="1"/>
</dbReference>
<dbReference type="InterPro" id="IPR036397">
    <property type="entry name" value="RNaseH_sf"/>
</dbReference>
<dbReference type="GO" id="GO:0015074">
    <property type="term" value="P:DNA integration"/>
    <property type="evidence" value="ECO:0007669"/>
    <property type="project" value="InterPro"/>
</dbReference>
<dbReference type="Pfam" id="PF01527">
    <property type="entry name" value="HTH_Tnp_1"/>
    <property type="match status" value="1"/>
</dbReference>
<feature type="non-terminal residue" evidence="2">
    <location>
        <position position="1"/>
    </location>
</feature>
<dbReference type="PROSITE" id="PS50994">
    <property type="entry name" value="INTEGRASE"/>
    <property type="match status" value="1"/>
</dbReference>
<dbReference type="EMBL" id="QETA01000017">
    <property type="protein sequence ID" value="PWF20769.1"/>
    <property type="molecule type" value="Genomic_DNA"/>
</dbReference>
<evidence type="ECO:0000313" key="2">
    <source>
        <dbReference type="EMBL" id="PWF20769.1"/>
    </source>
</evidence>
<dbReference type="GO" id="GO:0004803">
    <property type="term" value="F:transposase activity"/>
    <property type="evidence" value="ECO:0007669"/>
    <property type="project" value="InterPro"/>
</dbReference>
<dbReference type="InterPro" id="IPR025948">
    <property type="entry name" value="HTH-like_dom"/>
</dbReference>
<dbReference type="InterPro" id="IPR002514">
    <property type="entry name" value="Transposase_8"/>
</dbReference>
<dbReference type="InterPro" id="IPR048020">
    <property type="entry name" value="Transpos_IS3"/>
</dbReference>
<comment type="caution">
    <text evidence="2">The sequence shown here is derived from an EMBL/GenBank/DDBJ whole genome shotgun (WGS) entry which is preliminary data.</text>
</comment>
<dbReference type="PANTHER" id="PTHR47515">
    <property type="entry name" value="LOW CALCIUM RESPONSE LOCUS PROTEIN T"/>
    <property type="match status" value="1"/>
</dbReference>
<dbReference type="Gene3D" id="3.30.420.10">
    <property type="entry name" value="Ribonuclease H-like superfamily/Ribonuclease H"/>
    <property type="match status" value="1"/>
</dbReference>
<dbReference type="RefSeq" id="WP_109063247.1">
    <property type="nucleotide sequence ID" value="NZ_QETA01000017.1"/>
</dbReference>
<evidence type="ECO:0000313" key="3">
    <source>
        <dbReference type="Proteomes" id="UP000245212"/>
    </source>
</evidence>
<dbReference type="InterPro" id="IPR001584">
    <property type="entry name" value="Integrase_cat-core"/>
</dbReference>
<sequence>YYLWRNKFGGMNVSDAKRLKDLEVENARLKKLLAESLLENEVTKEALRKKLVSAPSRRELVRYMINRGLSERRALRVIGMSASSYRYRPSPDRNDALRQQIVELAHRYRRYGAGMIYLKLRQAGVVVNHKRVERLYAEAGLQVRRRKRKKVPVSDRQPLVRPAQANQIWSMDFVFDRTADARVIKSLTIVDDATHECVAIVAERAIGGNALTRILDRLALSRGLPKAIRTDNGKEFCGRAMLSWAHDRNIKLFLIEPGKPNQNAYIESFNGRLRDECLNEHWFTNLPQAKVIIEAWRRQYNEERPKKALGGLTPAAYAGLLAVRTNTLTIPDSKASRY</sequence>
<keyword evidence="3" id="KW-1185">Reference proteome</keyword>
<dbReference type="GO" id="GO:0003677">
    <property type="term" value="F:DNA binding"/>
    <property type="evidence" value="ECO:0007669"/>
    <property type="project" value="InterPro"/>
</dbReference>
<evidence type="ECO:0000259" key="1">
    <source>
        <dbReference type="PROSITE" id="PS50994"/>
    </source>
</evidence>
<dbReference type="NCBIfam" id="NF033516">
    <property type="entry name" value="transpos_IS3"/>
    <property type="match status" value="1"/>
</dbReference>
<accession>A0A2V1JW78</accession>
<dbReference type="Pfam" id="PF13276">
    <property type="entry name" value="HTH_21"/>
    <property type="match status" value="1"/>
</dbReference>
<dbReference type="SUPFAM" id="SSF53098">
    <property type="entry name" value="Ribonuclease H-like"/>
    <property type="match status" value="1"/>
</dbReference>
<dbReference type="AlphaFoldDB" id="A0A2V1JW78"/>